<dbReference type="EMBL" id="JBBUTH010000001">
    <property type="protein sequence ID" value="MEK8049192.1"/>
    <property type="molecule type" value="Genomic_DNA"/>
</dbReference>
<comment type="caution">
    <text evidence="3">The sequence shown here is derived from an EMBL/GenBank/DDBJ whole genome shotgun (WGS) entry which is preliminary data.</text>
</comment>
<feature type="signal peptide" evidence="2">
    <location>
        <begin position="1"/>
        <end position="26"/>
    </location>
</feature>
<proteinExistence type="predicted"/>
<sequence length="413" mass="43746">MCPAGRVGLAAWLAALLACALPPAFAQADAAGAPPAVTTAELPQPEQPGPGFDGPVIGTRIGPGLTVGGYGTLQLIVPGLGTSQKAALPPGASPTGWHPGARQGQSSAQGVGSVPGKPFSDAQAASRSRLSISHLSAMLWWEPSPVWKLLAEVDSQDVVQLPAHESGRDGDNSSPYVALERLYVEHRASDAFSLRVGKFLTPIGRWNQDHPDPLTWTTLRPLISQSAFPTNATGVMAFGSLPGGLGADWQAFASAGSNWRSGPRTDPFTRAGGVRVVLPLSPEFQLGASAARYKQLDAHDDRRRLVGLDAVWAGRGGELSAEIIERRGPDGAPDDQERGWFVQAVVPLAPRLHGVMRIEAYRRAYTSDSTRTALVGVVWRSGRHWVFKAEWVRATPSNMGLAQGLLASMTALF</sequence>
<organism evidence="3 4">
    <name type="scientific">Pseudaquabacterium inlustre</name>
    <dbReference type="NCBI Taxonomy" id="2984192"/>
    <lineage>
        <taxon>Bacteria</taxon>
        <taxon>Pseudomonadati</taxon>
        <taxon>Pseudomonadota</taxon>
        <taxon>Betaproteobacteria</taxon>
        <taxon>Burkholderiales</taxon>
        <taxon>Sphaerotilaceae</taxon>
        <taxon>Pseudaquabacterium</taxon>
    </lineage>
</organism>
<evidence type="ECO:0000313" key="3">
    <source>
        <dbReference type="EMBL" id="MEK8049192.1"/>
    </source>
</evidence>
<feature type="chain" id="PRO_5047535765" evidence="2">
    <location>
        <begin position="27"/>
        <end position="413"/>
    </location>
</feature>
<keyword evidence="2" id="KW-0732">Signal</keyword>
<dbReference type="Proteomes" id="UP001365405">
    <property type="component" value="Unassembled WGS sequence"/>
</dbReference>
<protein>
    <submittedName>
        <fullName evidence="3">Uncharacterized protein</fullName>
    </submittedName>
</protein>
<evidence type="ECO:0000256" key="2">
    <source>
        <dbReference type="SAM" id="SignalP"/>
    </source>
</evidence>
<dbReference type="PROSITE" id="PS51257">
    <property type="entry name" value="PROKAR_LIPOPROTEIN"/>
    <property type="match status" value="1"/>
</dbReference>
<feature type="region of interest" description="Disordered" evidence="1">
    <location>
        <begin position="85"/>
        <end position="120"/>
    </location>
</feature>
<keyword evidence="4" id="KW-1185">Reference proteome</keyword>
<evidence type="ECO:0000313" key="4">
    <source>
        <dbReference type="Proteomes" id="UP001365405"/>
    </source>
</evidence>
<evidence type="ECO:0000256" key="1">
    <source>
        <dbReference type="SAM" id="MobiDB-lite"/>
    </source>
</evidence>
<dbReference type="Gene3D" id="2.40.160.10">
    <property type="entry name" value="Porin"/>
    <property type="match status" value="1"/>
</dbReference>
<gene>
    <name evidence="3" type="ORF">AACH10_02970</name>
</gene>
<dbReference type="SUPFAM" id="SSF56935">
    <property type="entry name" value="Porins"/>
    <property type="match status" value="1"/>
</dbReference>
<name>A0ABU9CFB3_9BURK</name>
<dbReference type="RefSeq" id="WP_341408863.1">
    <property type="nucleotide sequence ID" value="NZ_JBBUTH010000001.1"/>
</dbReference>
<dbReference type="InterPro" id="IPR023614">
    <property type="entry name" value="Porin_dom_sf"/>
</dbReference>
<reference evidence="3 4" key="1">
    <citation type="submission" date="2024-04" db="EMBL/GenBank/DDBJ databases">
        <title>Novel species of the genus Ideonella isolated from streams.</title>
        <authorList>
            <person name="Lu H."/>
        </authorList>
    </citation>
    <scope>NUCLEOTIDE SEQUENCE [LARGE SCALE GENOMIC DNA]</scope>
    <source>
        <strain evidence="3 4">DXS22W</strain>
    </source>
</reference>
<accession>A0ABU9CFB3</accession>